<keyword evidence="1" id="KW-0812">Transmembrane</keyword>
<dbReference type="PROSITE" id="PS00409">
    <property type="entry name" value="PROKAR_NTER_METHYL"/>
    <property type="match status" value="1"/>
</dbReference>
<name>A0A420XP31_9ACTN</name>
<dbReference type="InterPro" id="IPR045584">
    <property type="entry name" value="Pilin-like"/>
</dbReference>
<reference evidence="2 3" key="1">
    <citation type="submission" date="2018-10" db="EMBL/GenBank/DDBJ databases">
        <title>Genomic Encyclopedia of Archaeal and Bacterial Type Strains, Phase II (KMG-II): from individual species to whole genera.</title>
        <authorList>
            <person name="Goeker M."/>
        </authorList>
    </citation>
    <scope>NUCLEOTIDE SEQUENCE [LARGE SCALE GENOMIC DNA]</scope>
    <source>
        <strain evidence="2 3">RP-AC37</strain>
    </source>
</reference>
<evidence type="ECO:0000256" key="1">
    <source>
        <dbReference type="SAM" id="Phobius"/>
    </source>
</evidence>
<evidence type="ECO:0000313" key="2">
    <source>
        <dbReference type="EMBL" id="RKS73960.1"/>
    </source>
</evidence>
<dbReference type="AlphaFoldDB" id="A0A420XP31"/>
<dbReference type="Proteomes" id="UP000281955">
    <property type="component" value="Unassembled WGS sequence"/>
</dbReference>
<dbReference type="Gene3D" id="3.30.700.10">
    <property type="entry name" value="Glycoprotein, Type 4 Pilin"/>
    <property type="match status" value="1"/>
</dbReference>
<sequence length="173" mass="18516">MRMRRVVRRDDSGFTLLELLIVMIIIGILAGIAIPVYLNQRKSAWDTQARHDARQAGQLALSAAVDNGGVYADVDLSSPALIASAPAPYNSFKTSPTSKTYVKATEVLNPQSFCVVTSSKSGKFFGWDPMGGGALFSKGFTYNSVPPDSDFPAGSACLTLKAKYASFLTIIAQ</sequence>
<dbReference type="InterPro" id="IPR012902">
    <property type="entry name" value="N_methyl_site"/>
</dbReference>
<organism evidence="2 3">
    <name type="scientific">Motilibacter peucedani</name>
    <dbReference type="NCBI Taxonomy" id="598650"/>
    <lineage>
        <taxon>Bacteria</taxon>
        <taxon>Bacillati</taxon>
        <taxon>Actinomycetota</taxon>
        <taxon>Actinomycetes</taxon>
        <taxon>Motilibacterales</taxon>
        <taxon>Motilibacteraceae</taxon>
        <taxon>Motilibacter</taxon>
    </lineage>
</organism>
<comment type="caution">
    <text evidence="2">The sequence shown here is derived from an EMBL/GenBank/DDBJ whole genome shotgun (WGS) entry which is preliminary data.</text>
</comment>
<protein>
    <submittedName>
        <fullName evidence="2">Type IV pilus assembly protein PilA</fullName>
    </submittedName>
</protein>
<dbReference type="SUPFAM" id="SSF54523">
    <property type="entry name" value="Pili subunits"/>
    <property type="match status" value="1"/>
</dbReference>
<dbReference type="Pfam" id="PF07963">
    <property type="entry name" value="N_methyl"/>
    <property type="match status" value="1"/>
</dbReference>
<dbReference type="InParanoid" id="A0A420XP31"/>
<dbReference type="PANTHER" id="PTHR30093">
    <property type="entry name" value="GENERAL SECRETION PATHWAY PROTEIN G"/>
    <property type="match status" value="1"/>
</dbReference>
<accession>A0A420XP31</accession>
<gene>
    <name evidence="2" type="ORF">CLV35_2456</name>
</gene>
<proteinExistence type="predicted"/>
<evidence type="ECO:0000313" key="3">
    <source>
        <dbReference type="Proteomes" id="UP000281955"/>
    </source>
</evidence>
<dbReference type="OrthoDB" id="3240328at2"/>
<dbReference type="EMBL" id="RBWV01000012">
    <property type="protein sequence ID" value="RKS73960.1"/>
    <property type="molecule type" value="Genomic_DNA"/>
</dbReference>
<keyword evidence="1" id="KW-1133">Transmembrane helix</keyword>
<keyword evidence="3" id="KW-1185">Reference proteome</keyword>
<keyword evidence="1" id="KW-0472">Membrane</keyword>
<feature type="transmembrane region" description="Helical" evidence="1">
    <location>
        <begin position="12"/>
        <end position="38"/>
    </location>
</feature>
<dbReference type="NCBIfam" id="TIGR02532">
    <property type="entry name" value="IV_pilin_GFxxxE"/>
    <property type="match status" value="1"/>
</dbReference>